<accession>A0A0E9THD5</accession>
<reference evidence="1" key="2">
    <citation type="journal article" date="2015" name="Fish Shellfish Immunol.">
        <title>Early steps in the European eel (Anguilla anguilla)-Vibrio vulnificus interaction in the gills: Role of the RtxA13 toxin.</title>
        <authorList>
            <person name="Callol A."/>
            <person name="Pajuelo D."/>
            <person name="Ebbesson L."/>
            <person name="Teles M."/>
            <person name="MacKenzie S."/>
            <person name="Amaro C."/>
        </authorList>
    </citation>
    <scope>NUCLEOTIDE SEQUENCE</scope>
</reference>
<sequence>MRRQNKNKSEINIKGKLSGWGGWKTGFSLKS</sequence>
<evidence type="ECO:0000313" key="1">
    <source>
        <dbReference type="EMBL" id="JAH52847.1"/>
    </source>
</evidence>
<dbReference type="AlphaFoldDB" id="A0A0E9THD5"/>
<dbReference type="EMBL" id="GBXM01055730">
    <property type="protein sequence ID" value="JAH52847.1"/>
    <property type="molecule type" value="Transcribed_RNA"/>
</dbReference>
<organism evidence="1">
    <name type="scientific">Anguilla anguilla</name>
    <name type="common">European freshwater eel</name>
    <name type="synonym">Muraena anguilla</name>
    <dbReference type="NCBI Taxonomy" id="7936"/>
    <lineage>
        <taxon>Eukaryota</taxon>
        <taxon>Metazoa</taxon>
        <taxon>Chordata</taxon>
        <taxon>Craniata</taxon>
        <taxon>Vertebrata</taxon>
        <taxon>Euteleostomi</taxon>
        <taxon>Actinopterygii</taxon>
        <taxon>Neopterygii</taxon>
        <taxon>Teleostei</taxon>
        <taxon>Anguilliformes</taxon>
        <taxon>Anguillidae</taxon>
        <taxon>Anguilla</taxon>
    </lineage>
</organism>
<protein>
    <submittedName>
        <fullName evidence="1">Uncharacterized protein</fullName>
    </submittedName>
</protein>
<proteinExistence type="predicted"/>
<reference evidence="1" key="1">
    <citation type="submission" date="2014-11" db="EMBL/GenBank/DDBJ databases">
        <authorList>
            <person name="Amaro Gonzalez C."/>
        </authorList>
    </citation>
    <scope>NUCLEOTIDE SEQUENCE</scope>
</reference>
<name>A0A0E9THD5_ANGAN</name>